<keyword evidence="4" id="KW-1185">Reference proteome</keyword>
<organism evidence="3 4">
    <name type="scientific">Planosporangium flavigriseum</name>
    <dbReference type="NCBI Taxonomy" id="373681"/>
    <lineage>
        <taxon>Bacteria</taxon>
        <taxon>Bacillati</taxon>
        <taxon>Actinomycetota</taxon>
        <taxon>Actinomycetes</taxon>
        <taxon>Micromonosporales</taxon>
        <taxon>Micromonosporaceae</taxon>
        <taxon>Planosporangium</taxon>
    </lineage>
</organism>
<evidence type="ECO:0000313" key="4">
    <source>
        <dbReference type="Proteomes" id="UP000653674"/>
    </source>
</evidence>
<dbReference type="Pfam" id="PF07228">
    <property type="entry name" value="SpoIIE"/>
    <property type="match status" value="1"/>
</dbReference>
<evidence type="ECO:0000256" key="1">
    <source>
        <dbReference type="ARBA" id="ARBA00022801"/>
    </source>
</evidence>
<dbReference type="InterPro" id="IPR052016">
    <property type="entry name" value="Bact_Sigma-Reg"/>
</dbReference>
<dbReference type="InterPro" id="IPR013655">
    <property type="entry name" value="PAS_fold_3"/>
</dbReference>
<dbReference type="InterPro" id="IPR036457">
    <property type="entry name" value="PPM-type-like_dom_sf"/>
</dbReference>
<dbReference type="Proteomes" id="UP000653674">
    <property type="component" value="Unassembled WGS sequence"/>
</dbReference>
<dbReference type="Gene3D" id="3.60.40.10">
    <property type="entry name" value="PPM-type phosphatase domain"/>
    <property type="match status" value="1"/>
</dbReference>
<dbReference type="RefSeq" id="WP_168076165.1">
    <property type="nucleotide sequence ID" value="NZ_BAAAQJ010000022.1"/>
</dbReference>
<dbReference type="InterPro" id="IPR001932">
    <property type="entry name" value="PPM-type_phosphatase-like_dom"/>
</dbReference>
<dbReference type="PANTHER" id="PTHR43156">
    <property type="entry name" value="STAGE II SPORULATION PROTEIN E-RELATED"/>
    <property type="match status" value="1"/>
</dbReference>
<comment type="caution">
    <text evidence="3">The sequence shown here is derived from an EMBL/GenBank/DDBJ whole genome shotgun (WGS) entry which is preliminary data.</text>
</comment>
<dbReference type="GO" id="GO:0016791">
    <property type="term" value="F:phosphatase activity"/>
    <property type="evidence" value="ECO:0007669"/>
    <property type="project" value="TreeGrafter"/>
</dbReference>
<dbReference type="PROSITE" id="PS51746">
    <property type="entry name" value="PPM_2"/>
    <property type="match status" value="1"/>
</dbReference>
<reference evidence="3" key="1">
    <citation type="submission" date="2021-01" db="EMBL/GenBank/DDBJ databases">
        <title>Whole genome shotgun sequence of Planosporangium flavigriseum NBRC 105377.</title>
        <authorList>
            <person name="Komaki H."/>
            <person name="Tamura T."/>
        </authorList>
    </citation>
    <scope>NUCLEOTIDE SEQUENCE</scope>
    <source>
        <strain evidence="3">NBRC 105377</strain>
    </source>
</reference>
<feature type="domain" description="PPM-type phosphatase" evidence="2">
    <location>
        <begin position="293"/>
        <end position="502"/>
    </location>
</feature>
<name>A0A8J3LV14_9ACTN</name>
<dbReference type="AlphaFoldDB" id="A0A8J3LV14"/>
<evidence type="ECO:0000259" key="2">
    <source>
        <dbReference type="PROSITE" id="PS51746"/>
    </source>
</evidence>
<dbReference type="InterPro" id="IPR035965">
    <property type="entry name" value="PAS-like_dom_sf"/>
</dbReference>
<dbReference type="Pfam" id="PF08447">
    <property type="entry name" value="PAS_3"/>
    <property type="match status" value="1"/>
</dbReference>
<protein>
    <recommendedName>
        <fullName evidence="2">PPM-type phosphatase domain-containing protein</fullName>
    </recommendedName>
</protein>
<gene>
    <name evidence="3" type="ORF">Pfl04_00740</name>
</gene>
<accession>A0A8J3LV14</accession>
<dbReference type="EMBL" id="BONU01000001">
    <property type="protein sequence ID" value="GIG71670.1"/>
    <property type="molecule type" value="Genomic_DNA"/>
</dbReference>
<dbReference type="Gene3D" id="2.10.70.100">
    <property type="match status" value="1"/>
</dbReference>
<keyword evidence="1" id="KW-0378">Hydrolase</keyword>
<dbReference type="SMART" id="SM00331">
    <property type="entry name" value="PP2C_SIG"/>
    <property type="match status" value="1"/>
</dbReference>
<proteinExistence type="predicted"/>
<sequence length="505" mass="54648">MESTVQAVLDVLPMSAAVLSPVHDDAGEIADYVIEAASPEAIDIAGRRGADLVGLRVLECYPTIRNGPLWTVQRQVLADGQVREVGPFAYVEDARGVPAEAVFSFRVSRLGAGLLVSWVRHDEQRRQAERIERAERLGNLGWFERDLITGRTEWSDQVYRMFAADPADGPLSFAAMAELMPAEDVPAFTQDLARIVEGGEAIDIGYRIRVGGVVKHLRSYVEVIRDAVGRPLQIYGIVQDVTAREVARERLGAARRELAEHRRSLDAEHRLAVELQQIILPVPEEPVDLPGLRVAVRYLPAEQLARIGGDWYHAATLPNGQTLLAIGDVAGHGLRAAATMARLRHALAALAAATTDPAELMRLLNRVLFDADDEATATAVIARYDPRQQVLTWAQAGHPAPLLARGGAPAPLPRPRGLLLGAIRDATYEAATVPMSVGDLLLLYTDGLVERPGRTVAEGLEQVADAVADAIRASPDQPLARLLGVLRQANPQDDTCVLAARPLSG</sequence>
<dbReference type="PANTHER" id="PTHR43156:SF2">
    <property type="entry name" value="STAGE II SPORULATION PROTEIN E"/>
    <property type="match status" value="1"/>
</dbReference>
<dbReference type="Gene3D" id="3.30.450.20">
    <property type="entry name" value="PAS domain"/>
    <property type="match status" value="1"/>
</dbReference>
<dbReference type="SUPFAM" id="SSF55785">
    <property type="entry name" value="PYP-like sensor domain (PAS domain)"/>
    <property type="match status" value="1"/>
</dbReference>
<dbReference type="SUPFAM" id="SSF81606">
    <property type="entry name" value="PP2C-like"/>
    <property type="match status" value="1"/>
</dbReference>
<evidence type="ECO:0000313" key="3">
    <source>
        <dbReference type="EMBL" id="GIG71670.1"/>
    </source>
</evidence>